<evidence type="ECO:0000313" key="2">
    <source>
        <dbReference type="EMBL" id="JAD33782.1"/>
    </source>
</evidence>
<keyword evidence="1" id="KW-1133">Transmembrane helix</keyword>
<evidence type="ECO:0000256" key="1">
    <source>
        <dbReference type="SAM" id="Phobius"/>
    </source>
</evidence>
<name>A0A0A8ZFW5_ARUDO</name>
<protein>
    <recommendedName>
        <fullName evidence="3">Transmembrane protein</fullName>
    </recommendedName>
</protein>
<evidence type="ECO:0008006" key="3">
    <source>
        <dbReference type="Google" id="ProtNLM"/>
    </source>
</evidence>
<dbReference type="EMBL" id="GBRH01264113">
    <property type="protein sequence ID" value="JAD33782.1"/>
    <property type="molecule type" value="Transcribed_RNA"/>
</dbReference>
<reference evidence="2" key="1">
    <citation type="submission" date="2014-09" db="EMBL/GenBank/DDBJ databases">
        <authorList>
            <person name="Magalhaes I.L.F."/>
            <person name="Oliveira U."/>
            <person name="Santos F.R."/>
            <person name="Vidigal T.H.D.A."/>
            <person name="Brescovit A.D."/>
            <person name="Santos A.J."/>
        </authorList>
    </citation>
    <scope>NUCLEOTIDE SEQUENCE</scope>
    <source>
        <tissue evidence="2">Shoot tissue taken approximately 20 cm above the soil surface</tissue>
    </source>
</reference>
<reference evidence="2" key="2">
    <citation type="journal article" date="2015" name="Data Brief">
        <title>Shoot transcriptome of the giant reed, Arundo donax.</title>
        <authorList>
            <person name="Barrero R.A."/>
            <person name="Guerrero F.D."/>
            <person name="Moolhuijzen P."/>
            <person name="Goolsby J.A."/>
            <person name="Tidwell J."/>
            <person name="Bellgard S.E."/>
            <person name="Bellgard M.I."/>
        </authorList>
    </citation>
    <scope>NUCLEOTIDE SEQUENCE</scope>
    <source>
        <tissue evidence="2">Shoot tissue taken approximately 20 cm above the soil surface</tissue>
    </source>
</reference>
<feature type="transmembrane region" description="Helical" evidence="1">
    <location>
        <begin position="40"/>
        <end position="64"/>
    </location>
</feature>
<keyword evidence="1" id="KW-0812">Transmembrane</keyword>
<organism evidence="2">
    <name type="scientific">Arundo donax</name>
    <name type="common">Giant reed</name>
    <name type="synonym">Donax arundinaceus</name>
    <dbReference type="NCBI Taxonomy" id="35708"/>
    <lineage>
        <taxon>Eukaryota</taxon>
        <taxon>Viridiplantae</taxon>
        <taxon>Streptophyta</taxon>
        <taxon>Embryophyta</taxon>
        <taxon>Tracheophyta</taxon>
        <taxon>Spermatophyta</taxon>
        <taxon>Magnoliopsida</taxon>
        <taxon>Liliopsida</taxon>
        <taxon>Poales</taxon>
        <taxon>Poaceae</taxon>
        <taxon>PACMAD clade</taxon>
        <taxon>Arundinoideae</taxon>
        <taxon>Arundineae</taxon>
        <taxon>Arundo</taxon>
    </lineage>
</organism>
<proteinExistence type="predicted"/>
<dbReference type="AlphaFoldDB" id="A0A0A8ZFW5"/>
<keyword evidence="1" id="KW-0472">Membrane</keyword>
<accession>A0A0A8ZFW5</accession>
<sequence>MERERESSSSSAHDLWAAAHIKSGRGRGVLVIYGRRRHKWAGLAGGLGWIATNWIICASGLQFVW</sequence>